<reference evidence="4" key="1">
    <citation type="submission" date="2014-03" db="EMBL/GenBank/DDBJ databases">
        <authorList>
            <person name="Aksoy S."/>
            <person name="Warren W."/>
            <person name="Wilson R.K."/>
        </authorList>
    </citation>
    <scope>NUCLEOTIDE SEQUENCE [LARGE SCALE GENOMIC DNA]</scope>
    <source>
        <strain evidence="4">IAEA</strain>
    </source>
</reference>
<keyword evidence="2" id="KW-0472">Membrane</keyword>
<evidence type="ECO:0000313" key="3">
    <source>
        <dbReference type="EnsemblMetazoa" id="GBRI026266-PA"/>
    </source>
</evidence>
<keyword evidence="4" id="KW-1185">Reference proteome</keyword>
<name>A0A1A9WNM8_9MUSC</name>
<feature type="compositionally biased region" description="Basic and acidic residues" evidence="1">
    <location>
        <begin position="239"/>
        <end position="264"/>
    </location>
</feature>
<accession>A0A1A9WNM8</accession>
<dbReference type="EnsemblMetazoa" id="GBRI026266-RA">
    <property type="protein sequence ID" value="GBRI026266-PA"/>
    <property type="gene ID" value="GBRI026266"/>
</dbReference>
<dbReference type="InterPro" id="IPR031983">
    <property type="entry name" value="DUF4786"/>
</dbReference>
<dbReference type="AlphaFoldDB" id="A0A1A9WNM8"/>
<sequence length="264" mass="30248">MTPSKATLGALTQQQQSVSQSVNQTIKRNFIQKMLFSLEHNHNNVVFWLLSVFIIFITSSSSPLLVNSLIIDSNTLTATASAINQPKSRTHLASKLIFQSPSMDNILKEFIVSSKPLQLRKYSNHPKIKKSKKDSRIYFISIPPLPYRFIPGRGYDYQPLKIKPLLLDTNTKLSNKIVSDKNQLSTNLKLEKSQQQPPPPLPLSIANVKASQKSYRIEAATTVPSIHHHHHHQLNIKNPLEKYTEKEEEEKQKEEEEEEEYKKN</sequence>
<reference evidence="3" key="2">
    <citation type="submission" date="2020-05" db="UniProtKB">
        <authorList>
            <consortium name="EnsemblMetazoa"/>
        </authorList>
    </citation>
    <scope>IDENTIFICATION</scope>
    <source>
        <strain evidence="3">IAEA</strain>
    </source>
</reference>
<proteinExistence type="predicted"/>
<evidence type="ECO:0000313" key="4">
    <source>
        <dbReference type="Proteomes" id="UP000091820"/>
    </source>
</evidence>
<organism evidence="3 4">
    <name type="scientific">Glossina brevipalpis</name>
    <dbReference type="NCBI Taxonomy" id="37001"/>
    <lineage>
        <taxon>Eukaryota</taxon>
        <taxon>Metazoa</taxon>
        <taxon>Ecdysozoa</taxon>
        <taxon>Arthropoda</taxon>
        <taxon>Hexapoda</taxon>
        <taxon>Insecta</taxon>
        <taxon>Pterygota</taxon>
        <taxon>Neoptera</taxon>
        <taxon>Endopterygota</taxon>
        <taxon>Diptera</taxon>
        <taxon>Brachycera</taxon>
        <taxon>Muscomorpha</taxon>
        <taxon>Hippoboscoidea</taxon>
        <taxon>Glossinidae</taxon>
        <taxon>Glossina</taxon>
    </lineage>
</organism>
<feature type="region of interest" description="Disordered" evidence="1">
    <location>
        <begin position="225"/>
        <end position="264"/>
    </location>
</feature>
<keyword evidence="2" id="KW-0812">Transmembrane</keyword>
<dbReference type="VEuPathDB" id="VectorBase:GBRI026266"/>
<dbReference type="Proteomes" id="UP000091820">
    <property type="component" value="Unassembled WGS sequence"/>
</dbReference>
<evidence type="ECO:0000256" key="1">
    <source>
        <dbReference type="SAM" id="MobiDB-lite"/>
    </source>
</evidence>
<feature type="transmembrane region" description="Helical" evidence="2">
    <location>
        <begin position="45"/>
        <end position="66"/>
    </location>
</feature>
<evidence type="ECO:0000256" key="2">
    <source>
        <dbReference type="SAM" id="Phobius"/>
    </source>
</evidence>
<dbReference type="Pfam" id="PF16027">
    <property type="entry name" value="DUF4786"/>
    <property type="match status" value="1"/>
</dbReference>
<protein>
    <submittedName>
        <fullName evidence="3">Uncharacterized protein</fullName>
    </submittedName>
</protein>
<keyword evidence="2" id="KW-1133">Transmembrane helix</keyword>